<comment type="caution">
    <text evidence="2">The sequence shown here is derived from an EMBL/GenBank/DDBJ whole genome shotgun (WGS) entry which is preliminary data.</text>
</comment>
<evidence type="ECO:0008006" key="4">
    <source>
        <dbReference type="Google" id="ProtNLM"/>
    </source>
</evidence>
<accession>A0ABQ5XP54</accession>
<organism evidence="2 3">
    <name type="scientific">Dyella acidisoli</name>
    <dbReference type="NCBI Taxonomy" id="1867834"/>
    <lineage>
        <taxon>Bacteria</taxon>
        <taxon>Pseudomonadati</taxon>
        <taxon>Pseudomonadota</taxon>
        <taxon>Gammaproteobacteria</taxon>
        <taxon>Lysobacterales</taxon>
        <taxon>Rhodanobacteraceae</taxon>
        <taxon>Dyella</taxon>
    </lineage>
</organism>
<name>A0ABQ5XP54_9GAMM</name>
<keyword evidence="1" id="KW-1133">Transmembrane helix</keyword>
<dbReference type="Pfam" id="PF05449">
    <property type="entry name" value="Phage_holin_3_7"/>
    <property type="match status" value="1"/>
</dbReference>
<dbReference type="EMBL" id="BSOB01000018">
    <property type="protein sequence ID" value="GLQ93464.1"/>
    <property type="molecule type" value="Genomic_DNA"/>
</dbReference>
<dbReference type="RefSeq" id="WP_284321177.1">
    <property type="nucleotide sequence ID" value="NZ_BSOB01000018.1"/>
</dbReference>
<reference evidence="3" key="1">
    <citation type="journal article" date="2019" name="Int. J. Syst. Evol. Microbiol.">
        <title>The Global Catalogue of Microorganisms (GCM) 10K type strain sequencing project: providing services to taxonomists for standard genome sequencing and annotation.</title>
        <authorList>
            <consortium name="The Broad Institute Genomics Platform"/>
            <consortium name="The Broad Institute Genome Sequencing Center for Infectious Disease"/>
            <person name="Wu L."/>
            <person name="Ma J."/>
        </authorList>
    </citation>
    <scope>NUCLEOTIDE SEQUENCE [LARGE SCALE GENOMIC DNA]</scope>
    <source>
        <strain evidence="3">NBRC 111980</strain>
    </source>
</reference>
<keyword evidence="1" id="KW-0812">Transmembrane</keyword>
<keyword evidence="1" id="KW-0472">Membrane</keyword>
<feature type="transmembrane region" description="Helical" evidence="1">
    <location>
        <begin position="69"/>
        <end position="88"/>
    </location>
</feature>
<protein>
    <recommendedName>
        <fullName evidence="4">Phage holin family protein</fullName>
    </recommendedName>
</protein>
<evidence type="ECO:0000313" key="3">
    <source>
        <dbReference type="Proteomes" id="UP001156670"/>
    </source>
</evidence>
<sequence length="94" mass="9929">MDHLLAALLFIANAITCARLLLYRRAGARYRLAVSVCAWVLIVSTGSTALGVLLGLYANTPIHLGDLGVSLVLCVLSLTAQGNVAAILRTNHDN</sequence>
<evidence type="ECO:0000256" key="1">
    <source>
        <dbReference type="SAM" id="Phobius"/>
    </source>
</evidence>
<feature type="transmembrane region" description="Helical" evidence="1">
    <location>
        <begin position="33"/>
        <end position="57"/>
    </location>
</feature>
<keyword evidence="3" id="KW-1185">Reference proteome</keyword>
<gene>
    <name evidence="2" type="ORF">GCM10007901_24150</name>
</gene>
<proteinExistence type="predicted"/>
<dbReference type="Proteomes" id="UP001156670">
    <property type="component" value="Unassembled WGS sequence"/>
</dbReference>
<evidence type="ECO:0000313" key="2">
    <source>
        <dbReference type="EMBL" id="GLQ93464.1"/>
    </source>
</evidence>
<dbReference type="InterPro" id="IPR008473">
    <property type="entry name" value="Phage_holin_3_7"/>
</dbReference>